<comment type="caution">
    <text evidence="1">The sequence shown here is derived from an EMBL/GenBank/DDBJ whole genome shotgun (WGS) entry which is preliminary data.</text>
</comment>
<keyword evidence="2" id="KW-1185">Reference proteome</keyword>
<reference evidence="1 2" key="1">
    <citation type="journal article" date="2021" name="Nat. Plants">
        <title>The Taxus genome provides insights into paclitaxel biosynthesis.</title>
        <authorList>
            <person name="Xiong X."/>
            <person name="Gou J."/>
            <person name="Liao Q."/>
            <person name="Li Y."/>
            <person name="Zhou Q."/>
            <person name="Bi G."/>
            <person name="Li C."/>
            <person name="Du R."/>
            <person name="Wang X."/>
            <person name="Sun T."/>
            <person name="Guo L."/>
            <person name="Liang H."/>
            <person name="Lu P."/>
            <person name="Wu Y."/>
            <person name="Zhang Z."/>
            <person name="Ro D.K."/>
            <person name="Shang Y."/>
            <person name="Huang S."/>
            <person name="Yan J."/>
        </authorList>
    </citation>
    <scope>NUCLEOTIDE SEQUENCE [LARGE SCALE GENOMIC DNA]</scope>
    <source>
        <strain evidence="1">Ta-2019</strain>
    </source>
</reference>
<gene>
    <name evidence="1" type="ORF">KI387_031402</name>
</gene>
<evidence type="ECO:0000313" key="1">
    <source>
        <dbReference type="EMBL" id="KAH9299720.1"/>
    </source>
</evidence>
<evidence type="ECO:0000313" key="2">
    <source>
        <dbReference type="Proteomes" id="UP000824469"/>
    </source>
</evidence>
<name>A0AA38CFP8_TAXCH</name>
<feature type="non-terminal residue" evidence="1">
    <location>
        <position position="63"/>
    </location>
</feature>
<dbReference type="AlphaFoldDB" id="A0AA38CFP8"/>
<sequence>DGTRRNEILGEEQVAIRVTPYMLISGDLYKLGHDEVLHRCVLEHERTGIMEEAHGGIVGGHYV</sequence>
<dbReference type="Proteomes" id="UP000824469">
    <property type="component" value="Unassembled WGS sequence"/>
</dbReference>
<proteinExistence type="predicted"/>
<feature type="non-terminal residue" evidence="1">
    <location>
        <position position="1"/>
    </location>
</feature>
<protein>
    <submittedName>
        <fullName evidence="1">Uncharacterized protein</fullName>
    </submittedName>
</protein>
<accession>A0AA38CFP8</accession>
<organism evidence="1 2">
    <name type="scientific">Taxus chinensis</name>
    <name type="common">Chinese yew</name>
    <name type="synonym">Taxus wallichiana var. chinensis</name>
    <dbReference type="NCBI Taxonomy" id="29808"/>
    <lineage>
        <taxon>Eukaryota</taxon>
        <taxon>Viridiplantae</taxon>
        <taxon>Streptophyta</taxon>
        <taxon>Embryophyta</taxon>
        <taxon>Tracheophyta</taxon>
        <taxon>Spermatophyta</taxon>
        <taxon>Pinopsida</taxon>
        <taxon>Pinidae</taxon>
        <taxon>Conifers II</taxon>
        <taxon>Cupressales</taxon>
        <taxon>Taxaceae</taxon>
        <taxon>Taxus</taxon>
    </lineage>
</organism>
<dbReference type="EMBL" id="JAHRHJ020000010">
    <property type="protein sequence ID" value="KAH9299720.1"/>
    <property type="molecule type" value="Genomic_DNA"/>
</dbReference>